<evidence type="ECO:0000313" key="2">
    <source>
        <dbReference type="EMBL" id="EDM02295.1"/>
    </source>
</evidence>
<organism evidence="2 3">
    <name type="scientific">Rattus norvegicus</name>
    <name type="common">Rat</name>
    <dbReference type="NCBI Taxonomy" id="10116"/>
    <lineage>
        <taxon>Eukaryota</taxon>
        <taxon>Metazoa</taxon>
        <taxon>Chordata</taxon>
        <taxon>Craniata</taxon>
        <taxon>Vertebrata</taxon>
        <taxon>Euteleostomi</taxon>
        <taxon>Mammalia</taxon>
        <taxon>Eutheria</taxon>
        <taxon>Euarchontoglires</taxon>
        <taxon>Glires</taxon>
        <taxon>Rodentia</taxon>
        <taxon>Myomorpha</taxon>
        <taxon>Muroidea</taxon>
        <taxon>Muridae</taxon>
        <taxon>Murinae</taxon>
        <taxon>Rattus</taxon>
    </lineage>
</organism>
<evidence type="ECO:0000256" key="1">
    <source>
        <dbReference type="SAM" id="MobiDB-lite"/>
    </source>
</evidence>
<proteinExistence type="predicted"/>
<dbReference type="Proteomes" id="UP000234681">
    <property type="component" value="Chromosome 15"/>
</dbReference>
<reference evidence="2 3" key="1">
    <citation type="submission" date="2005-07" db="EMBL/GenBank/DDBJ databases">
        <authorList>
            <person name="Mural R.J."/>
            <person name="Li P.W."/>
            <person name="Adams M.D."/>
            <person name="Amanatides P.G."/>
            <person name="Baden-Tillson H."/>
            <person name="Barnstead M."/>
            <person name="Chin S.H."/>
            <person name="Dew I."/>
            <person name="Evans C.A."/>
            <person name="Ferriera S."/>
            <person name="Flanigan M."/>
            <person name="Fosler C."/>
            <person name="Glodek A."/>
            <person name="Gu Z."/>
            <person name="Holt R.A."/>
            <person name="Jennings D."/>
            <person name="Kraft C.L."/>
            <person name="Lu F."/>
            <person name="Nguyen T."/>
            <person name="Nusskern D.R."/>
            <person name="Pfannkoch C.M."/>
            <person name="Sitter C."/>
            <person name="Sutton G.G."/>
            <person name="Venter J.C."/>
            <person name="Wang Z."/>
            <person name="Woodage T."/>
            <person name="Zheng X.H."/>
            <person name="Zhong F."/>
        </authorList>
    </citation>
    <scope>NUCLEOTIDE SEQUENCE [LARGE SCALE GENOMIC DNA]</scope>
    <source>
        <strain>BN</strain>
        <strain evidence="3">Sprague-Dawley</strain>
    </source>
</reference>
<dbReference type="AlphaFoldDB" id="A6HTT2"/>
<dbReference type="EMBL" id="CH473951">
    <property type="protein sequence ID" value="EDM02295.1"/>
    <property type="molecule type" value="Genomic_DNA"/>
</dbReference>
<sequence length="256" mass="28770">MSGNLPPGPSRLDPPEASQDSILTPSLVEDGKSQDGSSQDDSLSEDESTESMDDLEFLDLEDEEFLEEEEEFLEEEYLKEDEFLDKETLLQREKYLLQAAYVEDTAHLKDKKLQKHLEKEFRIEDTISTPLDVNARSPLQSASQGTHVTSSSSSSHDLKLSTSSYYSFPGYSVSLRDQSSQTEWAYKSKSVTKLILQEKGLLSVNRPQRAFVMLLLSSILVPPSIPNRTTCHSLSVLHTQGTLPQVTVYSMSLWTP</sequence>
<protein>
    <submittedName>
        <fullName evidence="2">RCG37083</fullName>
    </submittedName>
</protein>
<name>A6HTT2_RAT</name>
<feature type="compositionally biased region" description="Acidic residues" evidence="1">
    <location>
        <begin position="42"/>
        <end position="56"/>
    </location>
</feature>
<feature type="region of interest" description="Disordered" evidence="1">
    <location>
        <begin position="137"/>
        <end position="158"/>
    </location>
</feature>
<feature type="region of interest" description="Disordered" evidence="1">
    <location>
        <begin position="1"/>
        <end position="56"/>
    </location>
</feature>
<gene>
    <name evidence="2" type="ORF">rCG_37083</name>
</gene>
<accession>A6HTT2</accession>
<evidence type="ECO:0000313" key="3">
    <source>
        <dbReference type="Proteomes" id="UP000234681"/>
    </source>
</evidence>
<feature type="compositionally biased region" description="Low complexity" evidence="1">
    <location>
        <begin position="141"/>
        <end position="158"/>
    </location>
</feature>